<keyword evidence="2" id="KW-0812">Transmembrane</keyword>
<dbReference type="RefSeq" id="WP_226583758.1">
    <property type="nucleotide sequence ID" value="NZ_BLAY01000056.1"/>
</dbReference>
<accession>A0AAV3XHN0</accession>
<protein>
    <submittedName>
        <fullName evidence="3">Uncharacterized protein</fullName>
    </submittedName>
</protein>
<keyword evidence="4" id="KW-1185">Reference proteome</keyword>
<dbReference type="CDD" id="cd18710">
    <property type="entry name" value="PIN_VapC-like"/>
    <property type="match status" value="1"/>
</dbReference>
<evidence type="ECO:0000313" key="3">
    <source>
        <dbReference type="EMBL" id="GET38997.1"/>
    </source>
</evidence>
<evidence type="ECO:0000256" key="1">
    <source>
        <dbReference type="SAM" id="MobiDB-lite"/>
    </source>
</evidence>
<sequence>MATNPPVLIVLDLSTLMGSSTREWQDYSRVGSCYLPQVVYEEIEFLSSRAPEPDLETTAREFLRFFPNSGWQLTNANASHPALTPPPGQALSKQARLSLAVAQCAYGLSGERAGELVVLVSTLQQLLQRLGALPSPNLCGIAPAALLQWARTGQKPPAVTQVGATIRAASTPVIPATASKPVSPIPKAASSTPMSGPASAARTPASSSRRNSGGMGALSGLIASVLALVGLAIAGGFAWRAIQPTSFDKFWQQLGLPALPGQQPAQKPKPVKQ</sequence>
<organism evidence="3 4">
    <name type="scientific">Microseira wollei NIES-4236</name>
    <dbReference type="NCBI Taxonomy" id="2530354"/>
    <lineage>
        <taxon>Bacteria</taxon>
        <taxon>Bacillati</taxon>
        <taxon>Cyanobacteriota</taxon>
        <taxon>Cyanophyceae</taxon>
        <taxon>Oscillatoriophycideae</taxon>
        <taxon>Aerosakkonematales</taxon>
        <taxon>Aerosakkonemataceae</taxon>
        <taxon>Microseira</taxon>
    </lineage>
</organism>
<feature type="region of interest" description="Disordered" evidence="1">
    <location>
        <begin position="177"/>
        <end position="212"/>
    </location>
</feature>
<feature type="transmembrane region" description="Helical" evidence="2">
    <location>
        <begin position="215"/>
        <end position="239"/>
    </location>
</feature>
<gene>
    <name evidence="3" type="ORF">MiSe_37570</name>
</gene>
<keyword evidence="2" id="KW-0472">Membrane</keyword>
<dbReference type="AlphaFoldDB" id="A0AAV3XHN0"/>
<dbReference type="Proteomes" id="UP001050975">
    <property type="component" value="Unassembled WGS sequence"/>
</dbReference>
<proteinExistence type="predicted"/>
<evidence type="ECO:0000313" key="4">
    <source>
        <dbReference type="Proteomes" id="UP001050975"/>
    </source>
</evidence>
<keyword evidence="2" id="KW-1133">Transmembrane helix</keyword>
<reference evidence="3" key="1">
    <citation type="submission" date="2019-10" db="EMBL/GenBank/DDBJ databases">
        <title>Draft genome sequece of Microseira wollei NIES-4236.</title>
        <authorList>
            <person name="Yamaguchi H."/>
            <person name="Suzuki S."/>
            <person name="Kawachi M."/>
        </authorList>
    </citation>
    <scope>NUCLEOTIDE SEQUENCE</scope>
    <source>
        <strain evidence="3">NIES-4236</strain>
    </source>
</reference>
<comment type="caution">
    <text evidence="3">The sequence shown here is derived from an EMBL/GenBank/DDBJ whole genome shotgun (WGS) entry which is preliminary data.</text>
</comment>
<evidence type="ECO:0000256" key="2">
    <source>
        <dbReference type="SAM" id="Phobius"/>
    </source>
</evidence>
<name>A0AAV3XHN0_9CYAN</name>
<dbReference type="InterPro" id="IPR049931">
    <property type="entry name" value="PIN_VapC-like"/>
</dbReference>
<dbReference type="EMBL" id="BLAY01000056">
    <property type="protein sequence ID" value="GET38997.1"/>
    <property type="molecule type" value="Genomic_DNA"/>
</dbReference>
<feature type="compositionally biased region" description="Low complexity" evidence="1">
    <location>
        <begin position="197"/>
        <end position="210"/>
    </location>
</feature>